<name>A0A811P846_9POAL</name>
<protein>
    <submittedName>
        <fullName evidence="1">Uncharacterized protein</fullName>
    </submittedName>
</protein>
<keyword evidence="2" id="KW-1185">Reference proteome</keyword>
<sequence>MATGVSSLHSFEVSTTIKAPYYPVLLPYLLHGYESCMVPFPSKSSKGSSISTNSVINSGDPYPLQVSGDLDPLCLGTVETPSSSVSVFGRAWRCRASRWCGGSSWGLQRELSSSPTGGDGVMVVTRTTTQAMAWGRRSFPIDSRCSPQRIRAGGCGLTRGDIEVETSYWCSG</sequence>
<gene>
    <name evidence="1" type="ORF">NCGR_LOCUS26223</name>
</gene>
<reference evidence="1" key="1">
    <citation type="submission" date="2020-10" db="EMBL/GenBank/DDBJ databases">
        <authorList>
            <person name="Han B."/>
            <person name="Lu T."/>
            <person name="Zhao Q."/>
            <person name="Huang X."/>
            <person name="Zhao Y."/>
        </authorList>
    </citation>
    <scope>NUCLEOTIDE SEQUENCE</scope>
</reference>
<organism evidence="1 2">
    <name type="scientific">Miscanthus lutarioriparius</name>
    <dbReference type="NCBI Taxonomy" id="422564"/>
    <lineage>
        <taxon>Eukaryota</taxon>
        <taxon>Viridiplantae</taxon>
        <taxon>Streptophyta</taxon>
        <taxon>Embryophyta</taxon>
        <taxon>Tracheophyta</taxon>
        <taxon>Spermatophyta</taxon>
        <taxon>Magnoliopsida</taxon>
        <taxon>Liliopsida</taxon>
        <taxon>Poales</taxon>
        <taxon>Poaceae</taxon>
        <taxon>PACMAD clade</taxon>
        <taxon>Panicoideae</taxon>
        <taxon>Andropogonodae</taxon>
        <taxon>Andropogoneae</taxon>
        <taxon>Saccharinae</taxon>
        <taxon>Miscanthus</taxon>
    </lineage>
</organism>
<dbReference type="EMBL" id="CAJGYO010000006">
    <property type="protein sequence ID" value="CAD6239219.1"/>
    <property type="molecule type" value="Genomic_DNA"/>
</dbReference>
<evidence type="ECO:0000313" key="2">
    <source>
        <dbReference type="Proteomes" id="UP000604825"/>
    </source>
</evidence>
<dbReference type="AlphaFoldDB" id="A0A811P846"/>
<evidence type="ECO:0000313" key="1">
    <source>
        <dbReference type="EMBL" id="CAD6239219.1"/>
    </source>
</evidence>
<proteinExistence type="predicted"/>
<accession>A0A811P846</accession>
<comment type="caution">
    <text evidence="1">The sequence shown here is derived from an EMBL/GenBank/DDBJ whole genome shotgun (WGS) entry which is preliminary data.</text>
</comment>
<dbReference type="Proteomes" id="UP000604825">
    <property type="component" value="Unassembled WGS sequence"/>
</dbReference>